<gene>
    <name evidence="2" type="ORF">H0921_08200</name>
</gene>
<dbReference type="AlphaFoldDB" id="A0A7V8VDQ9"/>
<feature type="region of interest" description="Disordered" evidence="1">
    <location>
        <begin position="49"/>
        <end position="80"/>
    </location>
</feature>
<keyword evidence="3" id="KW-1185">Reference proteome</keyword>
<reference evidence="2 3" key="1">
    <citation type="submission" date="2020-07" db="EMBL/GenBank/DDBJ databases">
        <title>Thermogemmata thermophila gen. nov., sp. nov., a novel moderate thermophilic planctomycete from a Kamchatka hot spring.</title>
        <authorList>
            <person name="Elcheninov A.G."/>
            <person name="Podosokorskaya O.A."/>
            <person name="Kovaleva O.L."/>
            <person name="Novikov A."/>
            <person name="Bonch-Osmolovskaya E.A."/>
            <person name="Toshchakov S.V."/>
            <person name="Kublanov I.V."/>
        </authorList>
    </citation>
    <scope>NUCLEOTIDE SEQUENCE [LARGE SCALE GENOMIC DNA]</scope>
    <source>
        <strain evidence="2 3">2918</strain>
    </source>
</reference>
<sequence length="230" mass="25004">MSLRLPPRWSPCILGSPPAWTWLLLFLTLALGSKPVLAQPPALLALQPVPSAQPPAPSAGQPPAPPAAPPAAQPPLPLPTDPAAFDRLVVDTLRDVHNLGAELYNNSRDYAGTYRLYHGALLTVRPLLSHRPPVQQRIDLGLQEVEREPTLAHKAFRLHVVIEDVRSELKKTASAPKPPEKKPQDKPPLPPEKKPQDKPPLPPEKKSPPPPPENKLPPLPVAPPPRPALK</sequence>
<accession>A0A7V8VDQ9</accession>
<protein>
    <submittedName>
        <fullName evidence="2">Uncharacterized protein</fullName>
    </submittedName>
</protein>
<organism evidence="2 3">
    <name type="scientific">Thermogemmata fonticola</name>
    <dbReference type="NCBI Taxonomy" id="2755323"/>
    <lineage>
        <taxon>Bacteria</taxon>
        <taxon>Pseudomonadati</taxon>
        <taxon>Planctomycetota</taxon>
        <taxon>Planctomycetia</taxon>
        <taxon>Gemmatales</taxon>
        <taxon>Gemmataceae</taxon>
        <taxon>Thermogemmata</taxon>
    </lineage>
</organism>
<feature type="region of interest" description="Disordered" evidence="1">
    <location>
        <begin position="169"/>
        <end position="230"/>
    </location>
</feature>
<comment type="caution">
    <text evidence="2">The sequence shown here is derived from an EMBL/GenBank/DDBJ whole genome shotgun (WGS) entry which is preliminary data.</text>
</comment>
<feature type="compositionally biased region" description="Pro residues" evidence="1">
    <location>
        <begin position="208"/>
        <end position="230"/>
    </location>
</feature>
<dbReference type="RefSeq" id="WP_194537563.1">
    <property type="nucleotide sequence ID" value="NZ_JACEFB010000004.1"/>
</dbReference>
<feature type="compositionally biased region" description="Pro residues" evidence="1">
    <location>
        <begin position="51"/>
        <end position="80"/>
    </location>
</feature>
<evidence type="ECO:0000313" key="3">
    <source>
        <dbReference type="Proteomes" id="UP000542342"/>
    </source>
</evidence>
<evidence type="ECO:0000313" key="2">
    <source>
        <dbReference type="EMBL" id="MBA2226140.1"/>
    </source>
</evidence>
<feature type="compositionally biased region" description="Basic and acidic residues" evidence="1">
    <location>
        <begin position="178"/>
        <end position="207"/>
    </location>
</feature>
<proteinExistence type="predicted"/>
<dbReference type="EMBL" id="JACEFB010000004">
    <property type="protein sequence ID" value="MBA2226140.1"/>
    <property type="molecule type" value="Genomic_DNA"/>
</dbReference>
<dbReference type="Proteomes" id="UP000542342">
    <property type="component" value="Unassembled WGS sequence"/>
</dbReference>
<evidence type="ECO:0000256" key="1">
    <source>
        <dbReference type="SAM" id="MobiDB-lite"/>
    </source>
</evidence>
<name>A0A7V8VDQ9_9BACT</name>
<dbReference type="PRINTS" id="PR01217">
    <property type="entry name" value="PRICHEXTENSN"/>
</dbReference>